<evidence type="ECO:0000256" key="9">
    <source>
        <dbReference type="ARBA" id="ARBA00023237"/>
    </source>
</evidence>
<evidence type="ECO:0000256" key="6">
    <source>
        <dbReference type="ARBA" id="ARBA00023065"/>
    </source>
</evidence>
<dbReference type="InterPro" id="IPR027385">
    <property type="entry name" value="Beta-barrel_OMP"/>
</dbReference>
<evidence type="ECO:0000256" key="2">
    <source>
        <dbReference type="ARBA" id="ARBA00022448"/>
    </source>
</evidence>
<evidence type="ECO:0000313" key="15">
    <source>
        <dbReference type="Proteomes" id="UP000002407"/>
    </source>
</evidence>
<keyword evidence="9" id="KW-0998">Cell outer membrane</keyword>
<sequence length="333" mass="36324">MKKLLIALSLCASTALLASDADYHWEFTPVVGGTVHEGSMDLDNSFTFGLRVAKNLQDAFIDQIELGYDRGEHIGLANGAVGKKPNANVYHINAVKDILNFTDDLKLYGLIGLGYMDYTKKVANRDLDSGFGQYGAGIKYYWTDNFATKVEVRDAIRFDDGDHIMFYSLGFAADFGARNPAPVAAEPASCVDSDNDGVCDNVDKCPGTPAGVVVDEFGCEKVIRLDLGVNFAFDSAEISPKYYSELEKVSSIMKEHAEYSVRLEGNTDSIGKEAYNQKLSERRANAVSKALVKLGVPAEKITTVGLGEKNPVATNDTAEGRAQNRRVDAKFRK</sequence>
<dbReference type="EMBL" id="CP000776">
    <property type="protein sequence ID" value="ABS50944.1"/>
    <property type="molecule type" value="Genomic_DNA"/>
</dbReference>
<dbReference type="InterPro" id="IPR011250">
    <property type="entry name" value="OMP/PagP_B-barrel"/>
</dbReference>
<dbReference type="Gene3D" id="3.30.1330.60">
    <property type="entry name" value="OmpA-like domain"/>
    <property type="match status" value="1"/>
</dbReference>
<dbReference type="HOGENOM" id="CLU_031536_2_0_7"/>
<evidence type="ECO:0000256" key="5">
    <source>
        <dbReference type="ARBA" id="ARBA00022729"/>
    </source>
</evidence>
<proteinExistence type="predicted"/>
<dbReference type="AlphaFoldDB" id="A7I3N1"/>
<keyword evidence="5 12" id="KW-0732">Signal</keyword>
<evidence type="ECO:0000256" key="4">
    <source>
        <dbReference type="ARBA" id="ARBA00022692"/>
    </source>
</evidence>
<evidence type="ECO:0000256" key="8">
    <source>
        <dbReference type="ARBA" id="ARBA00023136"/>
    </source>
</evidence>
<dbReference type="GO" id="GO:0046930">
    <property type="term" value="C:pore complex"/>
    <property type="evidence" value="ECO:0007669"/>
    <property type="project" value="UniProtKB-KW"/>
</dbReference>
<dbReference type="PANTHER" id="PTHR30329">
    <property type="entry name" value="STATOR ELEMENT OF FLAGELLAR MOTOR COMPLEX"/>
    <property type="match status" value="1"/>
</dbReference>
<evidence type="ECO:0000256" key="3">
    <source>
        <dbReference type="ARBA" id="ARBA00022452"/>
    </source>
</evidence>
<evidence type="ECO:0000256" key="11">
    <source>
        <dbReference type="SAM" id="MobiDB-lite"/>
    </source>
</evidence>
<dbReference type="PRINTS" id="PR01023">
    <property type="entry name" value="NAFLGMOTY"/>
</dbReference>
<dbReference type="STRING" id="360107.CHAB381_1599"/>
<gene>
    <name evidence="14" type="ordered locus">CHAB381_1599</name>
</gene>
<dbReference type="SUPFAM" id="SSF103088">
    <property type="entry name" value="OmpA-like"/>
    <property type="match status" value="1"/>
</dbReference>
<dbReference type="GO" id="GO:0009279">
    <property type="term" value="C:cell outer membrane"/>
    <property type="evidence" value="ECO:0007669"/>
    <property type="project" value="UniProtKB-SubCell"/>
</dbReference>
<dbReference type="PRINTS" id="PR01021">
    <property type="entry name" value="OMPADOMAIN"/>
</dbReference>
<accession>A7I3N1</accession>
<keyword evidence="6" id="KW-0406">Ion transport</keyword>
<dbReference type="InterPro" id="IPR006664">
    <property type="entry name" value="OMP_bac"/>
</dbReference>
<dbReference type="OrthoDB" id="9805566at2"/>
<dbReference type="RefSeq" id="WP_012109427.1">
    <property type="nucleotide sequence ID" value="NC_009714.1"/>
</dbReference>
<protein>
    <submittedName>
        <fullName evidence="14">Outer membrane fibronectin-binding protein</fullName>
    </submittedName>
</protein>
<evidence type="ECO:0000256" key="7">
    <source>
        <dbReference type="ARBA" id="ARBA00023114"/>
    </source>
</evidence>
<dbReference type="Pfam" id="PF00691">
    <property type="entry name" value="OmpA"/>
    <property type="match status" value="1"/>
</dbReference>
<name>A7I3N1_CAMHC</name>
<feature type="chain" id="PRO_5002710726" evidence="12">
    <location>
        <begin position="19"/>
        <end position="333"/>
    </location>
</feature>
<keyword evidence="15" id="KW-1185">Reference proteome</keyword>
<comment type="subcellular location">
    <subcellularLocation>
        <location evidence="1">Cell outer membrane</location>
        <topology evidence="1">Multi-pass membrane protein</topology>
    </subcellularLocation>
</comment>
<evidence type="ECO:0000256" key="10">
    <source>
        <dbReference type="PROSITE-ProRule" id="PRU00473"/>
    </source>
</evidence>
<evidence type="ECO:0000259" key="13">
    <source>
        <dbReference type="PROSITE" id="PS51123"/>
    </source>
</evidence>
<feature type="signal peptide" evidence="12">
    <location>
        <begin position="1"/>
        <end position="18"/>
    </location>
</feature>
<keyword evidence="2" id="KW-0813">Transport</keyword>
<dbReference type="Proteomes" id="UP000002407">
    <property type="component" value="Chromosome"/>
</dbReference>
<dbReference type="KEGG" id="cha:CHAB381_1599"/>
<dbReference type="GO" id="GO:0006811">
    <property type="term" value="P:monoatomic ion transport"/>
    <property type="evidence" value="ECO:0007669"/>
    <property type="project" value="UniProtKB-KW"/>
</dbReference>
<dbReference type="SUPFAM" id="SSF56925">
    <property type="entry name" value="OMPA-like"/>
    <property type="match status" value="1"/>
</dbReference>
<dbReference type="InterPro" id="IPR036737">
    <property type="entry name" value="OmpA-like_sf"/>
</dbReference>
<dbReference type="PROSITE" id="PS51123">
    <property type="entry name" value="OMPA_2"/>
    <property type="match status" value="1"/>
</dbReference>
<dbReference type="Gene3D" id="2.40.160.20">
    <property type="match status" value="1"/>
</dbReference>
<dbReference type="CDD" id="cd07185">
    <property type="entry name" value="OmpA_C-like"/>
    <property type="match status" value="1"/>
</dbReference>
<dbReference type="PROSITE" id="PS01068">
    <property type="entry name" value="OMPA_1"/>
    <property type="match status" value="1"/>
</dbReference>
<keyword evidence="8 10" id="KW-0472">Membrane</keyword>
<dbReference type="InterPro" id="IPR006690">
    <property type="entry name" value="OMPA-like_CS"/>
</dbReference>
<organism evidence="14 15">
    <name type="scientific">Campylobacter hominis (strain ATCC BAA-381 / DSM 21671 / CCUG 45161 / LMG 19568 / NCTC 13146 / CH001A)</name>
    <dbReference type="NCBI Taxonomy" id="360107"/>
    <lineage>
        <taxon>Bacteria</taxon>
        <taxon>Pseudomonadati</taxon>
        <taxon>Campylobacterota</taxon>
        <taxon>Epsilonproteobacteria</taxon>
        <taxon>Campylobacterales</taxon>
        <taxon>Campylobacteraceae</taxon>
        <taxon>Campylobacter</taxon>
    </lineage>
</organism>
<keyword evidence="7" id="KW-0626">Porin</keyword>
<dbReference type="InterPro" id="IPR006665">
    <property type="entry name" value="OmpA-like"/>
</dbReference>
<keyword evidence="3" id="KW-1134">Transmembrane beta strand</keyword>
<dbReference type="eggNOG" id="COG2885">
    <property type="taxonomic scope" value="Bacteria"/>
</dbReference>
<dbReference type="eggNOG" id="COG3637">
    <property type="taxonomic scope" value="Bacteria"/>
</dbReference>
<dbReference type="GO" id="GO:0015288">
    <property type="term" value="F:porin activity"/>
    <property type="evidence" value="ECO:0007669"/>
    <property type="project" value="UniProtKB-KW"/>
</dbReference>
<evidence type="ECO:0000313" key="14">
    <source>
        <dbReference type="EMBL" id="ABS50944.1"/>
    </source>
</evidence>
<dbReference type="InterPro" id="IPR050330">
    <property type="entry name" value="Bact_OuterMem_StrucFunc"/>
</dbReference>
<evidence type="ECO:0000256" key="12">
    <source>
        <dbReference type="SAM" id="SignalP"/>
    </source>
</evidence>
<reference evidence="15" key="1">
    <citation type="submission" date="2007-07" db="EMBL/GenBank/DDBJ databases">
        <title>Complete genome sequence of Campylobacter hominis ATCC BAA-381, a commensal isolated from the human gastrointestinal tract.</title>
        <authorList>
            <person name="Fouts D.E."/>
            <person name="Mongodin E.F."/>
            <person name="Puiu D."/>
            <person name="Sebastian Y."/>
            <person name="Miller W.G."/>
            <person name="Mandrell R.E."/>
            <person name="Nelson K.E."/>
        </authorList>
    </citation>
    <scope>NUCLEOTIDE SEQUENCE [LARGE SCALE GENOMIC DNA]</scope>
    <source>
        <strain evidence="15">ATCC BAA-381 / LMG 19568 / NCTC 13146 / CH001A</strain>
    </source>
</reference>
<dbReference type="Pfam" id="PF13505">
    <property type="entry name" value="OMP_b-brl"/>
    <property type="match status" value="1"/>
</dbReference>
<keyword evidence="4" id="KW-0812">Transmembrane</keyword>
<feature type="domain" description="OmpA-like" evidence="13">
    <location>
        <begin position="218"/>
        <end position="333"/>
    </location>
</feature>
<feature type="region of interest" description="Disordered" evidence="11">
    <location>
        <begin position="308"/>
        <end position="333"/>
    </location>
</feature>
<evidence type="ECO:0000256" key="1">
    <source>
        <dbReference type="ARBA" id="ARBA00004571"/>
    </source>
</evidence>
<dbReference type="PANTHER" id="PTHR30329:SF21">
    <property type="entry name" value="LIPOPROTEIN YIAD-RELATED"/>
    <property type="match status" value="1"/>
</dbReference>